<evidence type="ECO:0000313" key="2">
    <source>
        <dbReference type="Proteomes" id="UP000294155"/>
    </source>
</evidence>
<proteinExistence type="predicted"/>
<dbReference type="Proteomes" id="UP000294155">
    <property type="component" value="Unassembled WGS sequence"/>
</dbReference>
<evidence type="ECO:0000313" key="1">
    <source>
        <dbReference type="EMBL" id="RYU76408.1"/>
    </source>
</evidence>
<dbReference type="AlphaFoldDB" id="A0A4Q5L999"/>
<dbReference type="EMBL" id="SEWE01000057">
    <property type="protein sequence ID" value="RYU76408.1"/>
    <property type="molecule type" value="Genomic_DNA"/>
</dbReference>
<evidence type="ECO:0008006" key="3">
    <source>
        <dbReference type="Google" id="ProtNLM"/>
    </source>
</evidence>
<reference evidence="1 2" key="1">
    <citation type="submission" date="2019-02" db="EMBL/GenBank/DDBJ databases">
        <title>Bacterial novel species isolated from soil.</title>
        <authorList>
            <person name="Jung H.-Y."/>
        </authorList>
    </citation>
    <scope>NUCLEOTIDE SEQUENCE [LARGE SCALE GENOMIC DNA]</scope>
    <source>
        <strain evidence="1 2">1-3-3-3</strain>
    </source>
</reference>
<dbReference type="RefSeq" id="WP_129922836.1">
    <property type="nucleotide sequence ID" value="NZ_SEWE01000057.1"/>
</dbReference>
<keyword evidence="2" id="KW-1185">Reference proteome</keyword>
<protein>
    <recommendedName>
        <fullName evidence="3">VOC family protein</fullName>
    </recommendedName>
</protein>
<dbReference type="OrthoDB" id="4548523at2"/>
<sequence>MKNNVVAATTLLLAGTALLVSRRRHKHPRHHNGLAAATKRPGTQKEVVYVVKDLKEAIEWFTIFFATDPQKVVWDADDPYAEYLIDQVLVRLATGPKFLRLDKSVFYWVLPGPTDVEAKFDELRVLKNTRIEHRLDRVQEIGHRKEKEFEACLDENQANDPLVNEVLSFVVITPDDNRVGVVNNPIYPPK</sequence>
<organism evidence="1 2">
    <name type="scientific">Hymenobacter persicinus</name>
    <dbReference type="NCBI Taxonomy" id="2025506"/>
    <lineage>
        <taxon>Bacteria</taxon>
        <taxon>Pseudomonadati</taxon>
        <taxon>Bacteroidota</taxon>
        <taxon>Cytophagia</taxon>
        <taxon>Cytophagales</taxon>
        <taxon>Hymenobacteraceae</taxon>
        <taxon>Hymenobacter</taxon>
    </lineage>
</organism>
<comment type="caution">
    <text evidence="1">The sequence shown here is derived from an EMBL/GenBank/DDBJ whole genome shotgun (WGS) entry which is preliminary data.</text>
</comment>
<name>A0A4Q5L999_9BACT</name>
<gene>
    <name evidence="1" type="ORF">EWM57_18715</name>
</gene>
<accession>A0A4Q5L999</accession>